<dbReference type="PANTHER" id="PTHR10395:SF7">
    <property type="entry name" value="5-HYDROXYISOURATE HYDROLASE"/>
    <property type="match status" value="1"/>
</dbReference>
<evidence type="ECO:0000313" key="10">
    <source>
        <dbReference type="EMBL" id="TWB47071.1"/>
    </source>
</evidence>
<organism evidence="10 11">
    <name type="scientific">Nitrospirillum amazonense</name>
    <dbReference type="NCBI Taxonomy" id="28077"/>
    <lineage>
        <taxon>Bacteria</taxon>
        <taxon>Pseudomonadati</taxon>
        <taxon>Pseudomonadota</taxon>
        <taxon>Alphaproteobacteria</taxon>
        <taxon>Rhodospirillales</taxon>
        <taxon>Azospirillaceae</taxon>
        <taxon>Nitrospirillum</taxon>
    </lineage>
</organism>
<evidence type="ECO:0000256" key="4">
    <source>
        <dbReference type="ARBA" id="ARBA00011881"/>
    </source>
</evidence>
<dbReference type="NCBIfam" id="TIGR02962">
    <property type="entry name" value="hdxy_isourate"/>
    <property type="match status" value="1"/>
</dbReference>
<evidence type="ECO:0000256" key="1">
    <source>
        <dbReference type="ARBA" id="ARBA00001043"/>
    </source>
</evidence>
<feature type="binding site" evidence="7">
    <location>
        <position position="126"/>
    </location>
    <ligand>
        <name>substrate</name>
    </ligand>
</feature>
<dbReference type="CDD" id="cd05822">
    <property type="entry name" value="TLP_HIUase"/>
    <property type="match status" value="1"/>
</dbReference>
<dbReference type="OrthoDB" id="9792386at2"/>
<evidence type="ECO:0000256" key="7">
    <source>
        <dbReference type="PIRSR" id="PIRSR600895-51"/>
    </source>
</evidence>
<dbReference type="PROSITE" id="PS00768">
    <property type="entry name" value="TRANSTHYRETIN_1"/>
    <property type="match status" value="1"/>
</dbReference>
<dbReference type="PRINTS" id="PR00189">
    <property type="entry name" value="TRNSTHYRETIN"/>
</dbReference>
<dbReference type="InterPro" id="IPR023418">
    <property type="entry name" value="Thyroxine_BS"/>
</dbReference>
<dbReference type="EMBL" id="VITT01000038">
    <property type="protein sequence ID" value="TWB47071.1"/>
    <property type="molecule type" value="Genomic_DNA"/>
</dbReference>
<proteinExistence type="inferred from homology"/>
<evidence type="ECO:0000256" key="8">
    <source>
        <dbReference type="RuleBase" id="RU361270"/>
    </source>
</evidence>
<comment type="similarity">
    <text evidence="3 8">Belongs to the transthyretin family. 5-hydroxyisourate hydrolase subfamily.</text>
</comment>
<comment type="subunit">
    <text evidence="4 8">Homotetramer.</text>
</comment>
<feature type="domain" description="Transthyretin/hydroxyisourate hydrolase" evidence="9">
    <location>
        <begin position="15"/>
        <end position="128"/>
    </location>
</feature>
<comment type="function">
    <text evidence="2">Catalyzes the hydrolysis of 5-hydroxyisourate (HIU) to 2-oxo-4-hydroxy-4-carboxy-5-ureidoimidazoline (OHCU).</text>
</comment>
<dbReference type="GO" id="GO:0033971">
    <property type="term" value="F:hydroxyisourate hydrolase activity"/>
    <property type="evidence" value="ECO:0007669"/>
    <property type="project" value="UniProtKB-EC"/>
</dbReference>
<protein>
    <recommendedName>
        <fullName evidence="8">5-hydroxyisourate hydrolase</fullName>
        <shortName evidence="8">HIU hydrolase</shortName>
        <shortName evidence="8">HIUHase</shortName>
        <ecNumber evidence="8">3.5.2.17</ecNumber>
    </recommendedName>
</protein>
<keyword evidence="5 8" id="KW-0659">Purine metabolism</keyword>
<feature type="binding site" evidence="7">
    <location>
        <position position="18"/>
    </location>
    <ligand>
        <name>substrate</name>
    </ligand>
</feature>
<dbReference type="AlphaFoldDB" id="A0A560HMC8"/>
<evidence type="ECO:0000256" key="2">
    <source>
        <dbReference type="ARBA" id="ARBA00002704"/>
    </source>
</evidence>
<name>A0A560HMC8_9PROT</name>
<comment type="catalytic activity">
    <reaction evidence="1 8">
        <text>5-hydroxyisourate + H2O = 5-hydroxy-2-oxo-4-ureido-2,5-dihydro-1H-imidazole-5-carboxylate + H(+)</text>
        <dbReference type="Rhea" id="RHEA:23736"/>
        <dbReference type="ChEBI" id="CHEBI:15377"/>
        <dbReference type="ChEBI" id="CHEBI:15378"/>
        <dbReference type="ChEBI" id="CHEBI:18072"/>
        <dbReference type="ChEBI" id="CHEBI:58639"/>
        <dbReference type="EC" id="3.5.2.17"/>
    </reaction>
</comment>
<dbReference type="InterPro" id="IPR000895">
    <property type="entry name" value="Transthyretin/HIU_hydrolase"/>
</dbReference>
<evidence type="ECO:0000313" key="11">
    <source>
        <dbReference type="Proteomes" id="UP000318050"/>
    </source>
</evidence>
<dbReference type="FunFam" id="2.60.40.180:FF:000005">
    <property type="entry name" value="5-hydroxyisourate hydrolase"/>
    <property type="match status" value="1"/>
</dbReference>
<dbReference type="Proteomes" id="UP000318050">
    <property type="component" value="Unassembled WGS sequence"/>
</dbReference>
<keyword evidence="6 8" id="KW-0378">Hydrolase</keyword>
<accession>A0A560HMC8</accession>
<evidence type="ECO:0000256" key="3">
    <source>
        <dbReference type="ARBA" id="ARBA00009850"/>
    </source>
</evidence>
<dbReference type="Pfam" id="PF00576">
    <property type="entry name" value="Transthyretin"/>
    <property type="match status" value="1"/>
</dbReference>
<dbReference type="PANTHER" id="PTHR10395">
    <property type="entry name" value="URICASE AND TRANSTHYRETIN-RELATED"/>
    <property type="match status" value="1"/>
</dbReference>
<dbReference type="SUPFAM" id="SSF49472">
    <property type="entry name" value="Transthyretin (synonym: prealbumin)"/>
    <property type="match status" value="1"/>
</dbReference>
<dbReference type="Gene3D" id="2.60.40.180">
    <property type="entry name" value="Transthyretin/hydroxyisourate hydrolase domain"/>
    <property type="match status" value="1"/>
</dbReference>
<comment type="caution">
    <text evidence="10">The sequence shown here is derived from an EMBL/GenBank/DDBJ whole genome shotgun (WGS) entry which is preliminary data.</text>
</comment>
<dbReference type="InterPro" id="IPR036817">
    <property type="entry name" value="Transthyretin/HIU_hydrolase_sf"/>
</dbReference>
<dbReference type="InterPro" id="IPR014306">
    <property type="entry name" value="Hydroxyisourate_hydrolase"/>
</dbReference>
<evidence type="ECO:0000256" key="6">
    <source>
        <dbReference type="ARBA" id="ARBA00022801"/>
    </source>
</evidence>
<dbReference type="EC" id="3.5.2.17" evidence="8"/>
<dbReference type="InterPro" id="IPR023416">
    <property type="entry name" value="Transthyretin/HIU_hydrolase_d"/>
</dbReference>
<evidence type="ECO:0000259" key="9">
    <source>
        <dbReference type="Pfam" id="PF00576"/>
    </source>
</evidence>
<evidence type="ECO:0000256" key="5">
    <source>
        <dbReference type="ARBA" id="ARBA00022631"/>
    </source>
</evidence>
<feature type="binding site" evidence="7">
    <location>
        <position position="57"/>
    </location>
    <ligand>
        <name>substrate</name>
    </ligand>
</feature>
<reference evidence="10 11" key="1">
    <citation type="submission" date="2019-06" db="EMBL/GenBank/DDBJ databases">
        <title>Genomic Encyclopedia of Type Strains, Phase IV (KMG-V): Genome sequencing to study the core and pangenomes of soil and plant-associated prokaryotes.</title>
        <authorList>
            <person name="Whitman W."/>
        </authorList>
    </citation>
    <scope>NUCLEOTIDE SEQUENCE [LARGE SCALE GENOMIC DNA]</scope>
    <source>
        <strain evidence="10 11">BR 11140</strain>
    </source>
</reference>
<gene>
    <name evidence="10" type="ORF">FBZ92_13821</name>
</gene>
<dbReference type="GO" id="GO:0006144">
    <property type="term" value="P:purine nucleobase metabolic process"/>
    <property type="evidence" value="ECO:0007669"/>
    <property type="project" value="UniProtKB-KW"/>
</dbReference>
<sequence>MSAGQISAGRGEGRLTTHVLDTMAGRPGAGITIVLDRLGDNGARTRVAEARTNADGRCDAPLLAGADLLPGRYELTFAVGAYFHACGVALTDPPFLDEVPIRFAIVDAGQHYHVPLLISPYAYSTYRGS</sequence>